<dbReference type="EMBL" id="WLYK01000009">
    <property type="protein sequence ID" value="MTD16530.1"/>
    <property type="molecule type" value="Genomic_DNA"/>
</dbReference>
<dbReference type="AlphaFoldDB" id="A0A7K1FR30"/>
<proteinExistence type="predicted"/>
<evidence type="ECO:0000313" key="3">
    <source>
        <dbReference type="Proteomes" id="UP000460221"/>
    </source>
</evidence>
<evidence type="ECO:0000256" key="1">
    <source>
        <dbReference type="SAM" id="MobiDB-lite"/>
    </source>
</evidence>
<protein>
    <submittedName>
        <fullName evidence="2">Uncharacterized protein</fullName>
    </submittedName>
</protein>
<dbReference type="Proteomes" id="UP000460221">
    <property type="component" value="Unassembled WGS sequence"/>
</dbReference>
<gene>
    <name evidence="2" type="ORF">GIS00_21570</name>
</gene>
<feature type="region of interest" description="Disordered" evidence="1">
    <location>
        <begin position="1"/>
        <end position="29"/>
    </location>
</feature>
<reference evidence="2 3" key="1">
    <citation type="submission" date="2019-11" db="EMBL/GenBank/DDBJ databases">
        <authorList>
            <person name="Jiang L.-Q."/>
        </authorList>
    </citation>
    <scope>NUCLEOTIDE SEQUENCE [LARGE SCALE GENOMIC DNA]</scope>
    <source>
        <strain evidence="2 3">YIM 132087</strain>
    </source>
</reference>
<organism evidence="2 3">
    <name type="scientific">Nakamurella alba</name>
    <dbReference type="NCBI Taxonomy" id="2665158"/>
    <lineage>
        <taxon>Bacteria</taxon>
        <taxon>Bacillati</taxon>
        <taxon>Actinomycetota</taxon>
        <taxon>Actinomycetes</taxon>
        <taxon>Nakamurellales</taxon>
        <taxon>Nakamurellaceae</taxon>
        <taxon>Nakamurella</taxon>
    </lineage>
</organism>
<sequence>MTSTVARGHPVDGGPRWLRRRRPAQGGPDLARWWQRTAGAHLEDGAPMGAIMRLVHRIVDALARRKVRRDETGR</sequence>
<comment type="caution">
    <text evidence="2">The sequence shown here is derived from an EMBL/GenBank/DDBJ whole genome shotgun (WGS) entry which is preliminary data.</text>
</comment>
<accession>A0A7K1FR30</accession>
<evidence type="ECO:0000313" key="2">
    <source>
        <dbReference type="EMBL" id="MTD16530.1"/>
    </source>
</evidence>
<keyword evidence="3" id="KW-1185">Reference proteome</keyword>
<dbReference type="RefSeq" id="WP_154770486.1">
    <property type="nucleotide sequence ID" value="NZ_WLYK01000009.1"/>
</dbReference>
<name>A0A7K1FR30_9ACTN</name>